<dbReference type="SUPFAM" id="SSF57567">
    <property type="entry name" value="Serine protease inhibitors"/>
    <property type="match status" value="2"/>
</dbReference>
<evidence type="ECO:0000256" key="2">
    <source>
        <dbReference type="ARBA" id="ARBA00023157"/>
    </source>
</evidence>
<keyword evidence="4" id="KW-0732">Signal</keyword>
<dbReference type="Proteomes" id="UP000075880">
    <property type="component" value="Unassembled WGS sequence"/>
</dbReference>
<dbReference type="AlphaFoldDB" id="A0AAG5CRY7"/>
<dbReference type="Pfam" id="PF01826">
    <property type="entry name" value="TIL"/>
    <property type="match status" value="1"/>
</dbReference>
<evidence type="ECO:0000256" key="4">
    <source>
        <dbReference type="SAM" id="SignalP"/>
    </source>
</evidence>
<evidence type="ECO:0000313" key="7">
    <source>
        <dbReference type="Proteomes" id="UP000075880"/>
    </source>
</evidence>
<dbReference type="Gene3D" id="2.10.25.10">
    <property type="entry name" value="Laminin"/>
    <property type="match status" value="2"/>
</dbReference>
<feature type="compositionally biased region" description="Low complexity" evidence="3">
    <location>
        <begin position="33"/>
        <end position="49"/>
    </location>
</feature>
<dbReference type="PANTHER" id="PTHR23259">
    <property type="entry name" value="RIDDLE"/>
    <property type="match status" value="1"/>
</dbReference>
<evidence type="ECO:0000259" key="5">
    <source>
        <dbReference type="Pfam" id="PF01826"/>
    </source>
</evidence>
<keyword evidence="2" id="KW-1015">Disulfide bond</keyword>
<evidence type="ECO:0000256" key="1">
    <source>
        <dbReference type="ARBA" id="ARBA00022690"/>
    </source>
</evidence>
<dbReference type="CDD" id="cd19941">
    <property type="entry name" value="TIL"/>
    <property type="match status" value="2"/>
</dbReference>
<name>A0AAG5CRY7_ANOAO</name>
<protein>
    <recommendedName>
        <fullName evidence="5">TIL domain-containing protein</fullName>
    </recommendedName>
</protein>
<dbReference type="PANTHER" id="PTHR23259:SF69">
    <property type="entry name" value="GEO11767P1-RELATED"/>
    <property type="match status" value="1"/>
</dbReference>
<evidence type="ECO:0000256" key="3">
    <source>
        <dbReference type="SAM" id="MobiDB-lite"/>
    </source>
</evidence>
<organism evidence="6 7">
    <name type="scientific">Anopheles atroparvus</name>
    <name type="common">European mosquito</name>
    <dbReference type="NCBI Taxonomy" id="41427"/>
    <lineage>
        <taxon>Eukaryota</taxon>
        <taxon>Metazoa</taxon>
        <taxon>Ecdysozoa</taxon>
        <taxon>Arthropoda</taxon>
        <taxon>Hexapoda</taxon>
        <taxon>Insecta</taxon>
        <taxon>Pterygota</taxon>
        <taxon>Neoptera</taxon>
        <taxon>Endopterygota</taxon>
        <taxon>Diptera</taxon>
        <taxon>Nematocera</taxon>
        <taxon>Culicoidea</taxon>
        <taxon>Culicidae</taxon>
        <taxon>Anophelinae</taxon>
        <taxon>Anopheles</taxon>
    </lineage>
</organism>
<proteinExistence type="predicted"/>
<sequence>MHFVSFLAILVPLLFADVGDTTIVLLKTTTGAPRTKSTTTRRSTTRPATSVPPTPVPTATTISDGALDPCLVGVVCPANSTYNCCGNCPEPTCDRPVIRGVCVTLCLPRCECNAGFIRQVAGACPLNEYFQCCGSCTEPTCAQPISKEICLDVCVAGCFCKLNYVRRVAGGPCVLPSRCPKPKPTETPSTTASFV</sequence>
<dbReference type="InterPro" id="IPR051368">
    <property type="entry name" value="SerProtInhib-TIL_Domain"/>
</dbReference>
<accession>A0AAG5CRY7</accession>
<feature type="domain" description="TIL" evidence="5">
    <location>
        <begin position="124"/>
        <end position="179"/>
    </location>
</feature>
<keyword evidence="1" id="KW-0646">Protease inhibitor</keyword>
<dbReference type="InterPro" id="IPR002919">
    <property type="entry name" value="TIL_dom"/>
</dbReference>
<feature type="region of interest" description="Disordered" evidence="3">
    <location>
        <begin position="33"/>
        <end position="57"/>
    </location>
</feature>
<dbReference type="EnsemblMetazoa" id="ENSAATROPT001659">
    <property type="protein sequence ID" value="ENSAATROPP001596"/>
    <property type="gene ID" value="ENSAATROPG001308"/>
</dbReference>
<keyword evidence="7" id="KW-1185">Reference proteome</keyword>
<evidence type="ECO:0000313" key="6">
    <source>
        <dbReference type="EnsemblMetazoa" id="ENSAATROPP001596"/>
    </source>
</evidence>
<dbReference type="GO" id="GO:0030414">
    <property type="term" value="F:peptidase inhibitor activity"/>
    <property type="evidence" value="ECO:0007669"/>
    <property type="project" value="UniProtKB-KW"/>
</dbReference>
<reference evidence="6" key="1">
    <citation type="submission" date="2024-04" db="UniProtKB">
        <authorList>
            <consortium name="EnsemblMetazoa"/>
        </authorList>
    </citation>
    <scope>IDENTIFICATION</scope>
    <source>
        <strain evidence="6">EBRO</strain>
    </source>
</reference>
<feature type="signal peptide" evidence="4">
    <location>
        <begin position="1"/>
        <end position="16"/>
    </location>
</feature>
<feature type="chain" id="PRO_5042459227" description="TIL domain-containing protein" evidence="4">
    <location>
        <begin position="17"/>
        <end position="195"/>
    </location>
</feature>
<dbReference type="InterPro" id="IPR036084">
    <property type="entry name" value="Ser_inhib-like_sf"/>
</dbReference>